<evidence type="ECO:0000256" key="6">
    <source>
        <dbReference type="ARBA" id="ARBA00038076"/>
    </source>
</evidence>
<dbReference type="AlphaFoldDB" id="A0A0G0LUK2"/>
<proteinExistence type="inferred from homology"/>
<gene>
    <name evidence="10" type="ORF">UT18_C0008G0007</name>
</gene>
<organism evidence="10 11">
    <name type="scientific">candidate division CPR2 bacterium GW2011_GWC2_39_10</name>
    <dbReference type="NCBI Taxonomy" id="1618345"/>
    <lineage>
        <taxon>Bacteria</taxon>
        <taxon>Bacteria division CPR2</taxon>
    </lineage>
</organism>
<evidence type="ECO:0008006" key="12">
    <source>
        <dbReference type="Google" id="ProtNLM"/>
    </source>
</evidence>
<dbReference type="Pfam" id="PF02687">
    <property type="entry name" value="FtsX"/>
    <property type="match status" value="1"/>
</dbReference>
<protein>
    <recommendedName>
        <fullName evidence="12">ABC transporter, permease protein</fullName>
    </recommendedName>
</protein>
<accession>A0A0G0LUK2</accession>
<evidence type="ECO:0000256" key="4">
    <source>
        <dbReference type="ARBA" id="ARBA00022989"/>
    </source>
</evidence>
<dbReference type="EMBL" id="LBVV01000008">
    <property type="protein sequence ID" value="KKQ94702.1"/>
    <property type="molecule type" value="Genomic_DNA"/>
</dbReference>
<evidence type="ECO:0000256" key="2">
    <source>
        <dbReference type="ARBA" id="ARBA00022475"/>
    </source>
</evidence>
<dbReference type="PANTHER" id="PTHR30572">
    <property type="entry name" value="MEMBRANE COMPONENT OF TRANSPORTER-RELATED"/>
    <property type="match status" value="1"/>
</dbReference>
<feature type="transmembrane region" description="Helical" evidence="7">
    <location>
        <begin position="21"/>
        <end position="39"/>
    </location>
</feature>
<name>A0A0G0LUK2_UNCC2</name>
<comment type="similarity">
    <text evidence="6">Belongs to the ABC-4 integral membrane protein family.</text>
</comment>
<keyword evidence="4 7" id="KW-1133">Transmembrane helix</keyword>
<dbReference type="GO" id="GO:0022857">
    <property type="term" value="F:transmembrane transporter activity"/>
    <property type="evidence" value="ECO:0007669"/>
    <property type="project" value="TreeGrafter"/>
</dbReference>
<dbReference type="InterPro" id="IPR003838">
    <property type="entry name" value="ABC3_permease_C"/>
</dbReference>
<dbReference type="GO" id="GO:0005886">
    <property type="term" value="C:plasma membrane"/>
    <property type="evidence" value="ECO:0007669"/>
    <property type="project" value="UniProtKB-SubCell"/>
</dbReference>
<keyword evidence="5 7" id="KW-0472">Membrane</keyword>
<evidence type="ECO:0000256" key="1">
    <source>
        <dbReference type="ARBA" id="ARBA00004651"/>
    </source>
</evidence>
<feature type="domain" description="ABC3 transporter permease C-terminal" evidence="8">
    <location>
        <begin position="280"/>
        <end position="392"/>
    </location>
</feature>
<feature type="transmembrane region" description="Helical" evidence="7">
    <location>
        <begin position="274"/>
        <end position="301"/>
    </location>
</feature>
<evidence type="ECO:0000313" key="11">
    <source>
        <dbReference type="Proteomes" id="UP000034207"/>
    </source>
</evidence>
<feature type="domain" description="MacB-like periplasmic core" evidence="9">
    <location>
        <begin position="21"/>
        <end position="239"/>
    </location>
</feature>
<dbReference type="Pfam" id="PF12704">
    <property type="entry name" value="MacB_PCD"/>
    <property type="match status" value="1"/>
</dbReference>
<evidence type="ECO:0000259" key="9">
    <source>
        <dbReference type="Pfam" id="PF12704"/>
    </source>
</evidence>
<evidence type="ECO:0000256" key="5">
    <source>
        <dbReference type="ARBA" id="ARBA00023136"/>
    </source>
</evidence>
<dbReference type="Proteomes" id="UP000034207">
    <property type="component" value="Unassembled WGS sequence"/>
</dbReference>
<evidence type="ECO:0000256" key="7">
    <source>
        <dbReference type="SAM" id="Phobius"/>
    </source>
</evidence>
<sequence length="399" mass="42388">MFYSRILKESIRSIISQKSRSFLTSLGIIIGSATVILVIDFGEGAKQDIAKQFSNLSVTTIFVNAPSSSAGVKSKVSYEDAEAIKKEAQNVSLAAPVISGKVAVNSGSNSVQLTVIGSTPDFQKLSNLSFSKGDFFTEEQEKAKKKVAVLGATAAEELFGLKNPDAIGQKIIVNKKQYEIIGIANLKGGSFGPLTIDESIFIPFKVAENYVLADGGKLNLNISAKDLNSIEPAMEEIAQILRKEHDIKPGGVDDFKLKDMGSNVVAAKESAQTMAILLGSVAAIVLIVGGIGIMNVMYINVTERTREIGLRKALGAKDKQILTQFLIEAVIISVAGGLIGLGLGLGLFPVVTKLGAKIAHAWWGVFVAIGFSVAVGVFFGYYPAKKAAGLDPIEALRYE</sequence>
<dbReference type="InterPro" id="IPR050250">
    <property type="entry name" value="Macrolide_Exporter_MacB"/>
</dbReference>
<comment type="caution">
    <text evidence="10">The sequence shown here is derived from an EMBL/GenBank/DDBJ whole genome shotgun (WGS) entry which is preliminary data.</text>
</comment>
<dbReference type="PANTHER" id="PTHR30572:SF4">
    <property type="entry name" value="ABC TRANSPORTER PERMEASE YTRF"/>
    <property type="match status" value="1"/>
</dbReference>
<dbReference type="STRING" id="1618345.UT18_C0008G0007"/>
<feature type="transmembrane region" description="Helical" evidence="7">
    <location>
        <begin position="360"/>
        <end position="382"/>
    </location>
</feature>
<keyword evidence="3 7" id="KW-0812">Transmembrane</keyword>
<feature type="transmembrane region" description="Helical" evidence="7">
    <location>
        <begin position="322"/>
        <end position="348"/>
    </location>
</feature>
<evidence type="ECO:0000313" key="10">
    <source>
        <dbReference type="EMBL" id="KKQ94702.1"/>
    </source>
</evidence>
<evidence type="ECO:0000259" key="8">
    <source>
        <dbReference type="Pfam" id="PF02687"/>
    </source>
</evidence>
<keyword evidence="2" id="KW-1003">Cell membrane</keyword>
<evidence type="ECO:0000256" key="3">
    <source>
        <dbReference type="ARBA" id="ARBA00022692"/>
    </source>
</evidence>
<dbReference type="InterPro" id="IPR025857">
    <property type="entry name" value="MacB_PCD"/>
</dbReference>
<comment type="subcellular location">
    <subcellularLocation>
        <location evidence="1">Cell membrane</location>
        <topology evidence="1">Multi-pass membrane protein</topology>
    </subcellularLocation>
</comment>
<reference evidence="10" key="1">
    <citation type="journal article" date="2015" name="Nature">
        <title>rRNA introns, odd ribosomes, and small enigmatic genomes across a large radiation of phyla.</title>
        <authorList>
            <person name="Brown C.T."/>
            <person name="Hug L.A."/>
            <person name="Thomas B.C."/>
            <person name="Sharon I."/>
            <person name="Castelle C.J."/>
            <person name="Singh A."/>
            <person name="Wilkins M.J."/>
            <person name="Williams K.H."/>
            <person name="Banfield J.F."/>
        </authorList>
    </citation>
    <scope>NUCLEOTIDE SEQUENCE [LARGE SCALE GENOMIC DNA]</scope>
</reference>